<evidence type="ECO:0000313" key="2">
    <source>
        <dbReference type="Proteomes" id="UP000824782"/>
    </source>
</evidence>
<reference evidence="1" key="1">
    <citation type="thesis" date="2020" institute="ProQuest LLC" country="789 East Eisenhower Parkway, Ann Arbor, MI, USA">
        <title>Comparative Genomics and Chromosome Evolution.</title>
        <authorList>
            <person name="Mudd A.B."/>
        </authorList>
    </citation>
    <scope>NUCLEOTIDE SEQUENCE</scope>
    <source>
        <strain evidence="1">237g6f4</strain>
        <tissue evidence="1">Blood</tissue>
    </source>
</reference>
<dbReference type="EMBL" id="WNYA01041322">
    <property type="protein sequence ID" value="KAG8536560.1"/>
    <property type="molecule type" value="Genomic_DNA"/>
</dbReference>
<gene>
    <name evidence="1" type="ORF">GDO81_026100</name>
</gene>
<name>A0AAV6YLN0_ENGPU</name>
<accession>A0AAV6YLN0</accession>
<comment type="caution">
    <text evidence="1">The sequence shown here is derived from an EMBL/GenBank/DDBJ whole genome shotgun (WGS) entry which is preliminary data.</text>
</comment>
<organism evidence="1 2">
    <name type="scientific">Engystomops pustulosus</name>
    <name type="common">Tungara frog</name>
    <name type="synonym">Physalaemus pustulosus</name>
    <dbReference type="NCBI Taxonomy" id="76066"/>
    <lineage>
        <taxon>Eukaryota</taxon>
        <taxon>Metazoa</taxon>
        <taxon>Chordata</taxon>
        <taxon>Craniata</taxon>
        <taxon>Vertebrata</taxon>
        <taxon>Euteleostomi</taxon>
        <taxon>Amphibia</taxon>
        <taxon>Batrachia</taxon>
        <taxon>Anura</taxon>
        <taxon>Neobatrachia</taxon>
        <taxon>Hyloidea</taxon>
        <taxon>Leptodactylidae</taxon>
        <taxon>Leiuperinae</taxon>
        <taxon>Engystomops</taxon>
    </lineage>
</organism>
<evidence type="ECO:0000313" key="1">
    <source>
        <dbReference type="EMBL" id="KAG8536560.1"/>
    </source>
</evidence>
<dbReference type="AlphaFoldDB" id="A0AAV6YLN0"/>
<protein>
    <submittedName>
        <fullName evidence="1">Uncharacterized protein</fullName>
    </submittedName>
</protein>
<sequence>MAGLRREGAACGMMYKLCVRVETEYSKNPGMYDKFGSNLSYITLVFLGMSHSDEWCPSECHFWSTPCTSSVSFPCWLFGELLLESAALVQYVLGPHFQMC</sequence>
<dbReference type="Proteomes" id="UP000824782">
    <property type="component" value="Unassembled WGS sequence"/>
</dbReference>
<keyword evidence="2" id="KW-1185">Reference proteome</keyword>
<proteinExistence type="predicted"/>